<protein>
    <submittedName>
        <fullName evidence="4">TetR/AcrR family transcriptional regulator</fullName>
    </submittedName>
</protein>
<dbReference type="RefSeq" id="WP_136531170.1">
    <property type="nucleotide sequence ID" value="NZ_STGX01000014.1"/>
</dbReference>
<reference evidence="4 5" key="1">
    <citation type="journal article" date="2018" name="Int. J. Syst. Evol. Microbiol.">
        <title>Glycomyces paridis sp. nov., isolated from the medicinal plant Paris polyphylla.</title>
        <authorList>
            <person name="Fang X.M."/>
            <person name="Bai J.L."/>
            <person name="Su J."/>
            <person name="Zhao L.L."/>
            <person name="Liu H.Y."/>
            <person name="Ma B.P."/>
            <person name="Zhang Y.Q."/>
            <person name="Yu L.Y."/>
        </authorList>
    </citation>
    <scope>NUCLEOTIDE SEQUENCE [LARGE SCALE GENOMIC DNA]</scope>
    <source>
        <strain evidence="4 5">CPCC 204357</strain>
    </source>
</reference>
<dbReference type="InterPro" id="IPR001647">
    <property type="entry name" value="HTH_TetR"/>
</dbReference>
<dbReference type="OrthoDB" id="5112469at2"/>
<evidence type="ECO:0000256" key="1">
    <source>
        <dbReference type="ARBA" id="ARBA00023125"/>
    </source>
</evidence>
<name>A0A4S8PA17_9ACTN</name>
<proteinExistence type="predicted"/>
<evidence type="ECO:0000313" key="4">
    <source>
        <dbReference type="EMBL" id="THV26541.1"/>
    </source>
</evidence>
<dbReference type="GO" id="GO:0003700">
    <property type="term" value="F:DNA-binding transcription factor activity"/>
    <property type="evidence" value="ECO:0007669"/>
    <property type="project" value="TreeGrafter"/>
</dbReference>
<evidence type="ECO:0000256" key="2">
    <source>
        <dbReference type="PROSITE-ProRule" id="PRU00335"/>
    </source>
</evidence>
<evidence type="ECO:0000259" key="3">
    <source>
        <dbReference type="PROSITE" id="PS50977"/>
    </source>
</evidence>
<dbReference type="PROSITE" id="PS50977">
    <property type="entry name" value="HTH_TETR_2"/>
    <property type="match status" value="1"/>
</dbReference>
<dbReference type="Gene3D" id="1.10.357.10">
    <property type="entry name" value="Tetracycline Repressor, domain 2"/>
    <property type="match status" value="1"/>
</dbReference>
<keyword evidence="5" id="KW-1185">Reference proteome</keyword>
<dbReference type="PANTHER" id="PTHR30055:SF229">
    <property type="entry name" value="HTH-TYPE TRANSCRIPTIONAL REPRESSOR RV1474C"/>
    <property type="match status" value="1"/>
</dbReference>
<dbReference type="PRINTS" id="PR00455">
    <property type="entry name" value="HTHTETR"/>
</dbReference>
<dbReference type="GO" id="GO:0000976">
    <property type="term" value="F:transcription cis-regulatory region binding"/>
    <property type="evidence" value="ECO:0007669"/>
    <property type="project" value="TreeGrafter"/>
</dbReference>
<dbReference type="PANTHER" id="PTHR30055">
    <property type="entry name" value="HTH-TYPE TRANSCRIPTIONAL REGULATOR RUTR"/>
    <property type="match status" value="1"/>
</dbReference>
<feature type="domain" description="HTH tetR-type" evidence="3">
    <location>
        <begin position="11"/>
        <end position="71"/>
    </location>
</feature>
<gene>
    <name evidence="4" type="ORF">E9998_18470</name>
</gene>
<feature type="DNA-binding region" description="H-T-H motif" evidence="2">
    <location>
        <begin position="34"/>
        <end position="53"/>
    </location>
</feature>
<dbReference type="SUPFAM" id="SSF46689">
    <property type="entry name" value="Homeodomain-like"/>
    <property type="match status" value="1"/>
</dbReference>
<dbReference type="EMBL" id="STGX01000014">
    <property type="protein sequence ID" value="THV26541.1"/>
    <property type="molecule type" value="Genomic_DNA"/>
</dbReference>
<accession>A0A4S8PA17</accession>
<comment type="caution">
    <text evidence="4">The sequence shown here is derived from an EMBL/GenBank/DDBJ whole genome shotgun (WGS) entry which is preliminary data.</text>
</comment>
<dbReference type="InterPro" id="IPR009057">
    <property type="entry name" value="Homeodomain-like_sf"/>
</dbReference>
<dbReference type="Pfam" id="PF00440">
    <property type="entry name" value="TetR_N"/>
    <property type="match status" value="1"/>
</dbReference>
<evidence type="ECO:0000313" key="5">
    <source>
        <dbReference type="Proteomes" id="UP000305792"/>
    </source>
</evidence>
<organism evidence="4 5">
    <name type="scientific">Glycomyces paridis</name>
    <dbReference type="NCBI Taxonomy" id="2126555"/>
    <lineage>
        <taxon>Bacteria</taxon>
        <taxon>Bacillati</taxon>
        <taxon>Actinomycetota</taxon>
        <taxon>Actinomycetes</taxon>
        <taxon>Glycomycetales</taxon>
        <taxon>Glycomycetaceae</taxon>
        <taxon>Glycomyces</taxon>
    </lineage>
</organism>
<keyword evidence="1 2" id="KW-0238">DNA-binding</keyword>
<sequence length="200" mass="21416">MTVRETGALPPERRRDLLATAAEEFAAAGYERASLNRVIKARGMSKSSFYHYFDSKEALFDAVVADLGTGAAAALGTPDPEAFADEGFWDGLAALAGRLAADEDLRLLGRLFYLPDAPTGGALAATRAAVEDWIYRALKAGRAAGAVGDDLPVALQRHLLKAVLWAMDEWSIAHAESMSEDEQRALATAQLEALRRLLAG</sequence>
<dbReference type="Proteomes" id="UP000305792">
    <property type="component" value="Unassembled WGS sequence"/>
</dbReference>
<dbReference type="InterPro" id="IPR050109">
    <property type="entry name" value="HTH-type_TetR-like_transc_reg"/>
</dbReference>
<dbReference type="AlphaFoldDB" id="A0A4S8PA17"/>